<reference evidence="5" key="1">
    <citation type="submission" date="2023-03" db="EMBL/GenBank/DDBJ databases">
        <title>Andean soil-derived lignocellulolytic bacterial consortium as a source of novel taxa and putative plastic-active enzymes.</title>
        <authorList>
            <person name="Diaz-Garcia L."/>
            <person name="Chuvochina M."/>
            <person name="Feuerriegel G."/>
            <person name="Bunk B."/>
            <person name="Sproer C."/>
            <person name="Streit W.R."/>
            <person name="Rodriguez L.M."/>
            <person name="Overmann J."/>
            <person name="Jimenez D.J."/>
        </authorList>
    </citation>
    <scope>NUCLEOTIDE SEQUENCE</scope>
    <source>
        <strain evidence="5">MAG 7</strain>
    </source>
</reference>
<dbReference type="Pfam" id="PF12866">
    <property type="entry name" value="DUF3823"/>
    <property type="match status" value="1"/>
</dbReference>
<proteinExistence type="predicted"/>
<feature type="domain" description="DUF3823" evidence="2">
    <location>
        <begin position="30"/>
        <end position="130"/>
    </location>
</feature>
<feature type="signal peptide" evidence="1">
    <location>
        <begin position="1"/>
        <end position="21"/>
    </location>
</feature>
<dbReference type="Gene3D" id="2.60.40.2060">
    <property type="match status" value="1"/>
</dbReference>
<keyword evidence="1" id="KW-0732">Signal</keyword>
<dbReference type="AlphaFoldDB" id="A0AAJ6BJC6"/>
<dbReference type="InterPro" id="IPR024278">
    <property type="entry name" value="DUF3823_N"/>
</dbReference>
<accession>A0AAJ6BJC6</accession>
<dbReference type="Gene3D" id="2.60.40.1120">
    <property type="entry name" value="Carboxypeptidase-like, regulatory domain"/>
    <property type="match status" value="1"/>
</dbReference>
<evidence type="ECO:0000313" key="5">
    <source>
        <dbReference type="EMBL" id="WEK37789.1"/>
    </source>
</evidence>
<dbReference type="PROSITE" id="PS51257">
    <property type="entry name" value="PROKAR_LIPOPROTEIN"/>
    <property type="match status" value="1"/>
</dbReference>
<dbReference type="EMBL" id="CP119311">
    <property type="protein sequence ID" value="WEK37789.1"/>
    <property type="molecule type" value="Genomic_DNA"/>
</dbReference>
<feature type="domain" description="DUF5013" evidence="3">
    <location>
        <begin position="253"/>
        <end position="388"/>
    </location>
</feature>
<dbReference type="InterPro" id="IPR032181">
    <property type="entry name" value="DUF5013"/>
</dbReference>
<dbReference type="Pfam" id="PF18003">
    <property type="entry name" value="DUF3823_C"/>
    <property type="match status" value="1"/>
</dbReference>
<evidence type="ECO:0000259" key="3">
    <source>
        <dbReference type="Pfam" id="PF16405"/>
    </source>
</evidence>
<protein>
    <submittedName>
        <fullName evidence="5">DUF3823 domain-containing protein</fullName>
    </submittedName>
</protein>
<feature type="chain" id="PRO_5042540819" evidence="1">
    <location>
        <begin position="22"/>
        <end position="412"/>
    </location>
</feature>
<evidence type="ECO:0000256" key="1">
    <source>
        <dbReference type="SAM" id="SignalP"/>
    </source>
</evidence>
<gene>
    <name evidence="5" type="ORF">P0Y53_09770</name>
</gene>
<dbReference type="Pfam" id="PF16405">
    <property type="entry name" value="DUF5013"/>
    <property type="match status" value="1"/>
</dbReference>
<dbReference type="Proteomes" id="UP001220610">
    <property type="component" value="Chromosome"/>
</dbReference>
<dbReference type="InterPro" id="IPR041186">
    <property type="entry name" value="DUF3823_C"/>
</dbReference>
<evidence type="ECO:0000313" key="6">
    <source>
        <dbReference type="Proteomes" id="UP001220610"/>
    </source>
</evidence>
<evidence type="ECO:0000259" key="4">
    <source>
        <dbReference type="Pfam" id="PF18003"/>
    </source>
</evidence>
<name>A0AAJ6BJC6_9BACT</name>
<organism evidence="5 6">
    <name type="scientific">Candidatus Pseudobacter hemicellulosilyticus</name>
    <dbReference type="NCBI Taxonomy" id="3121375"/>
    <lineage>
        <taxon>Bacteria</taxon>
        <taxon>Pseudomonadati</taxon>
        <taxon>Bacteroidota</taxon>
        <taxon>Chitinophagia</taxon>
        <taxon>Chitinophagales</taxon>
        <taxon>Chitinophagaceae</taxon>
        <taxon>Pseudobacter</taxon>
    </lineage>
</organism>
<feature type="domain" description="DUF3823" evidence="4">
    <location>
        <begin position="134"/>
        <end position="236"/>
    </location>
</feature>
<sequence length="412" mass="45456">MNVFKIVGALLVLFLVAGSCAKDNYDSPGSVFTGQFTYKGQPLPWNGNNDDANILQLYQHGFGKSGGAINVRTTDEGQFNALLFDGEYRVIPRNIIYPFVWDNWPRKSGGSLDTLSVAINGPTHLDIPVTPYFEITDVSYAVEGTNLAATFRISQVIGGAAVKNAYCYLGTTQLVNKSTQVSQQVAVTDISQPITIRIPISRYRTAYINNSRPYGFLRVALETDVSTEYLWSPVAKVEGLPVEFKEVTEEYMKNYKQPFTIQQWFDGRRGKVQDWLVTASLEPTMFDGWSDRLFMGAENWCGGNGLSGAAWQTTQLPAGKYVFTGRRGWNAGDLNGGLDRAFLVVSRTSQLEVEGANLIARADLASPGNSQSLSVDFELTEPTQVSLGYAVNFRPNECNAVSFISFTILKVE</sequence>
<evidence type="ECO:0000259" key="2">
    <source>
        <dbReference type="Pfam" id="PF12866"/>
    </source>
</evidence>